<accession>A0A7S7M9N4</accession>
<dbReference type="Proteomes" id="UP000593735">
    <property type="component" value="Chromosome"/>
</dbReference>
<evidence type="ECO:0008006" key="3">
    <source>
        <dbReference type="Google" id="ProtNLM"/>
    </source>
</evidence>
<proteinExistence type="predicted"/>
<keyword evidence="2" id="KW-1185">Reference proteome</keyword>
<dbReference type="AlphaFoldDB" id="A0A7S7M9N4"/>
<dbReference type="SUPFAM" id="SSF55729">
    <property type="entry name" value="Acyl-CoA N-acyltransferases (Nat)"/>
    <property type="match status" value="1"/>
</dbReference>
<sequence>MAQLDIRTMRAEDLDEKVDVHVQTWFETYEGLVPDAWSRENVTSEKMRAFQLRRGFERTFVACLDDKIVGFASFEPEARAFVGRPGVYMLVSDDATTLHDYHRAKCAAAGPGTARLLERPGHAHDERMTAS</sequence>
<gene>
    <name evidence="1" type="ORF">INP52_03415</name>
</gene>
<dbReference type="KEGG" id="tio:INP52_03415"/>
<dbReference type="RefSeq" id="WP_194372409.1">
    <property type="nucleotide sequence ID" value="NZ_CP063767.1"/>
</dbReference>
<evidence type="ECO:0000313" key="1">
    <source>
        <dbReference type="EMBL" id="QOY61259.1"/>
    </source>
</evidence>
<dbReference type="InterPro" id="IPR016181">
    <property type="entry name" value="Acyl_CoA_acyltransferase"/>
</dbReference>
<organism evidence="1 2">
    <name type="scientific">Thermophilibacter immobilis</name>
    <dbReference type="NCBI Taxonomy" id="2779519"/>
    <lineage>
        <taxon>Bacteria</taxon>
        <taxon>Bacillati</taxon>
        <taxon>Actinomycetota</taxon>
        <taxon>Coriobacteriia</taxon>
        <taxon>Coriobacteriales</taxon>
        <taxon>Atopobiaceae</taxon>
        <taxon>Thermophilibacter</taxon>
    </lineage>
</organism>
<reference evidence="1 2" key="1">
    <citation type="submission" date="2020-10" db="EMBL/GenBank/DDBJ databases">
        <title>Olsenella immobilis sp.nov., isolated from the mud in a fermentation cellar used for the production of Chinese strong-flavoured liquor.</title>
        <authorList>
            <person name="Lu L."/>
        </authorList>
    </citation>
    <scope>NUCLEOTIDE SEQUENCE [LARGE SCALE GENOMIC DNA]</scope>
    <source>
        <strain evidence="1 2">LZLJ-2</strain>
    </source>
</reference>
<evidence type="ECO:0000313" key="2">
    <source>
        <dbReference type="Proteomes" id="UP000593735"/>
    </source>
</evidence>
<dbReference type="Gene3D" id="3.40.630.30">
    <property type="match status" value="1"/>
</dbReference>
<protein>
    <recommendedName>
        <fullName evidence="3">N-acetyltransferase domain-containing protein</fullName>
    </recommendedName>
</protein>
<name>A0A7S7M9N4_9ACTN</name>
<dbReference type="EMBL" id="CP063767">
    <property type="protein sequence ID" value="QOY61259.1"/>
    <property type="molecule type" value="Genomic_DNA"/>
</dbReference>